<evidence type="ECO:0000256" key="2">
    <source>
        <dbReference type="ARBA" id="ARBA00022692"/>
    </source>
</evidence>
<name>A0A8X7XDI3_POLSE</name>
<protein>
    <submittedName>
        <fullName evidence="7">ICOSL protein</fullName>
    </submittedName>
</protein>
<evidence type="ECO:0000256" key="1">
    <source>
        <dbReference type="ARBA" id="ARBA00004370"/>
    </source>
</evidence>
<evidence type="ECO:0000313" key="8">
    <source>
        <dbReference type="Proteomes" id="UP000886611"/>
    </source>
</evidence>
<dbReference type="SUPFAM" id="SSF48726">
    <property type="entry name" value="Immunoglobulin"/>
    <property type="match status" value="1"/>
</dbReference>
<dbReference type="Gene3D" id="2.60.40.10">
    <property type="entry name" value="Immunoglobulins"/>
    <property type="match status" value="1"/>
</dbReference>
<keyword evidence="3" id="KW-1133">Transmembrane helix</keyword>
<dbReference type="Proteomes" id="UP000886611">
    <property type="component" value="Unassembled WGS sequence"/>
</dbReference>
<accession>A0A8X7XDI3</accession>
<dbReference type="AlphaFoldDB" id="A0A8X7XDI3"/>
<evidence type="ECO:0000313" key="7">
    <source>
        <dbReference type="EMBL" id="KAG2465339.1"/>
    </source>
</evidence>
<evidence type="ECO:0000256" key="3">
    <source>
        <dbReference type="ARBA" id="ARBA00022989"/>
    </source>
</evidence>
<proteinExistence type="predicted"/>
<dbReference type="InterPro" id="IPR053896">
    <property type="entry name" value="BTN3A2-like_Ig-C"/>
</dbReference>
<dbReference type="InterPro" id="IPR013783">
    <property type="entry name" value="Ig-like_fold"/>
</dbReference>
<dbReference type="GO" id="GO:0005102">
    <property type="term" value="F:signaling receptor binding"/>
    <property type="evidence" value="ECO:0007669"/>
    <property type="project" value="TreeGrafter"/>
</dbReference>
<evidence type="ECO:0000259" key="6">
    <source>
        <dbReference type="PROSITE" id="PS50835"/>
    </source>
</evidence>
<dbReference type="PANTHER" id="PTHR24100:SF151">
    <property type="entry name" value="ICOS LIGAND"/>
    <property type="match status" value="1"/>
</dbReference>
<dbReference type="InterPro" id="IPR036179">
    <property type="entry name" value="Ig-like_dom_sf"/>
</dbReference>
<keyword evidence="5" id="KW-0393">Immunoglobulin domain</keyword>
<dbReference type="InterPro" id="IPR007110">
    <property type="entry name" value="Ig-like_dom"/>
</dbReference>
<sequence length="177" mass="19462">MGNMSAPTTELVMPTSKLLCQMCLQIAGRYSVPVVQGPASPVFKDHEVSFTCKSTGGFPEPKVQWSVNKELLQNSRRVSTTLSRDSRGLYNVTSVLTVNVTGDVSVTCTVENDRLREKRTSAEIQSCTLYTSSSQNVTVLTIQPSEHIFMNFLSVTSKDQESKAPLQQTPNKDNPEA</sequence>
<keyword evidence="2" id="KW-0812">Transmembrane</keyword>
<dbReference type="GO" id="GO:0001817">
    <property type="term" value="P:regulation of cytokine production"/>
    <property type="evidence" value="ECO:0007669"/>
    <property type="project" value="TreeGrafter"/>
</dbReference>
<dbReference type="Pfam" id="PF22705">
    <property type="entry name" value="C2-set_3"/>
    <property type="match status" value="1"/>
</dbReference>
<dbReference type="PANTHER" id="PTHR24100">
    <property type="entry name" value="BUTYROPHILIN"/>
    <property type="match status" value="1"/>
</dbReference>
<dbReference type="PROSITE" id="PS50835">
    <property type="entry name" value="IG_LIKE"/>
    <property type="match status" value="1"/>
</dbReference>
<keyword evidence="4" id="KW-0472">Membrane</keyword>
<organism evidence="7 8">
    <name type="scientific">Polypterus senegalus</name>
    <name type="common">Senegal bichir</name>
    <dbReference type="NCBI Taxonomy" id="55291"/>
    <lineage>
        <taxon>Eukaryota</taxon>
        <taxon>Metazoa</taxon>
        <taxon>Chordata</taxon>
        <taxon>Craniata</taxon>
        <taxon>Vertebrata</taxon>
        <taxon>Euteleostomi</taxon>
        <taxon>Actinopterygii</taxon>
        <taxon>Polypteriformes</taxon>
        <taxon>Polypteridae</taxon>
        <taxon>Polypterus</taxon>
    </lineage>
</organism>
<gene>
    <name evidence="7" type="primary">Icoslg_4</name>
    <name evidence="7" type="ORF">GTO96_0016010</name>
</gene>
<feature type="domain" description="Ig-like" evidence="6">
    <location>
        <begin position="33"/>
        <end position="125"/>
    </location>
</feature>
<dbReference type="InterPro" id="IPR050504">
    <property type="entry name" value="IgSF_BTN/MOG"/>
</dbReference>
<feature type="non-terminal residue" evidence="7">
    <location>
        <position position="1"/>
    </location>
</feature>
<evidence type="ECO:0000256" key="5">
    <source>
        <dbReference type="ARBA" id="ARBA00023319"/>
    </source>
</evidence>
<comment type="subcellular location">
    <subcellularLocation>
        <location evidence="1">Membrane</location>
    </subcellularLocation>
</comment>
<dbReference type="GO" id="GO:0009897">
    <property type="term" value="C:external side of plasma membrane"/>
    <property type="evidence" value="ECO:0007669"/>
    <property type="project" value="TreeGrafter"/>
</dbReference>
<dbReference type="GO" id="GO:0050852">
    <property type="term" value="P:T cell receptor signaling pathway"/>
    <property type="evidence" value="ECO:0007669"/>
    <property type="project" value="TreeGrafter"/>
</dbReference>
<dbReference type="FunFam" id="2.60.40.10:FF:000088">
    <property type="entry name" value="Butyrophilin subfamily 1 member A1"/>
    <property type="match status" value="1"/>
</dbReference>
<evidence type="ECO:0000256" key="4">
    <source>
        <dbReference type="ARBA" id="ARBA00023136"/>
    </source>
</evidence>
<comment type="caution">
    <text evidence="7">The sequence shown here is derived from an EMBL/GenBank/DDBJ whole genome shotgun (WGS) entry which is preliminary data.</text>
</comment>
<reference evidence="7 8" key="1">
    <citation type="journal article" date="2021" name="Cell">
        <title>Tracing the genetic footprints of vertebrate landing in non-teleost ray-finned fishes.</title>
        <authorList>
            <person name="Bi X."/>
            <person name="Wang K."/>
            <person name="Yang L."/>
            <person name="Pan H."/>
            <person name="Jiang H."/>
            <person name="Wei Q."/>
            <person name="Fang M."/>
            <person name="Yu H."/>
            <person name="Zhu C."/>
            <person name="Cai Y."/>
            <person name="He Y."/>
            <person name="Gan X."/>
            <person name="Zeng H."/>
            <person name="Yu D."/>
            <person name="Zhu Y."/>
            <person name="Jiang H."/>
            <person name="Qiu Q."/>
            <person name="Yang H."/>
            <person name="Zhang Y.E."/>
            <person name="Wang W."/>
            <person name="Zhu M."/>
            <person name="He S."/>
            <person name="Zhang G."/>
        </authorList>
    </citation>
    <scope>NUCLEOTIDE SEQUENCE [LARGE SCALE GENOMIC DNA]</scope>
    <source>
        <strain evidence="7">Bchr_013</strain>
    </source>
</reference>
<dbReference type="EMBL" id="JAATIS010001893">
    <property type="protein sequence ID" value="KAG2465339.1"/>
    <property type="molecule type" value="Genomic_DNA"/>
</dbReference>
<keyword evidence="8" id="KW-1185">Reference proteome</keyword>
<feature type="non-terminal residue" evidence="7">
    <location>
        <position position="177"/>
    </location>
</feature>